<organism evidence="14 15">
    <name type="scientific">Pontibacillus chungwhensis BH030062</name>
    <dbReference type="NCBI Taxonomy" id="1385513"/>
    <lineage>
        <taxon>Bacteria</taxon>
        <taxon>Bacillati</taxon>
        <taxon>Bacillota</taxon>
        <taxon>Bacilli</taxon>
        <taxon>Bacillales</taxon>
        <taxon>Bacillaceae</taxon>
        <taxon>Pontibacillus</taxon>
    </lineage>
</organism>
<dbReference type="GO" id="GO:0004492">
    <property type="term" value="F:methyl/ethyl malonyl-CoA decarboxylase activity"/>
    <property type="evidence" value="ECO:0007669"/>
    <property type="project" value="UniProtKB-EC"/>
</dbReference>
<evidence type="ECO:0000313" key="15">
    <source>
        <dbReference type="Proteomes" id="UP000030153"/>
    </source>
</evidence>
<name>A0A0A2UXV3_9BACI</name>
<evidence type="ECO:0000256" key="5">
    <source>
        <dbReference type="ARBA" id="ARBA00036343"/>
    </source>
</evidence>
<sequence length="253" mass="28482">MSEYVKWDIYDQGYGMITLHRPERRNALSLDMIEEFHRLLWEARDLDLKALVITGAGTQAFCAGGDLNDFHAGLSSQEAFSALYPMKEALYELSRFPVPTIALLNGHARGGGCELATACDFRYAAEASTIGFVQGELGISPGWGGGALLYQRIHPLKAYEMLVQSRIYDTEEAIQTGWLQGTIREETIAEDIDDILQPFLSKNIDQVKHFKQQYVKQQIPISLSADMDDEVRRCSNLWGNDQHKEALKGYKKS</sequence>
<dbReference type="InterPro" id="IPR018376">
    <property type="entry name" value="Enoyl-CoA_hyd/isom_CS"/>
</dbReference>
<dbReference type="PANTHER" id="PTHR11941">
    <property type="entry name" value="ENOYL-COA HYDRATASE-RELATED"/>
    <property type="match status" value="1"/>
</dbReference>
<evidence type="ECO:0000256" key="1">
    <source>
        <dbReference type="ARBA" id="ARBA00004514"/>
    </source>
</evidence>
<dbReference type="GO" id="GO:0006635">
    <property type="term" value="P:fatty acid beta-oxidation"/>
    <property type="evidence" value="ECO:0007669"/>
    <property type="project" value="TreeGrafter"/>
</dbReference>
<dbReference type="Proteomes" id="UP000030153">
    <property type="component" value="Unassembled WGS sequence"/>
</dbReference>
<comment type="function">
    <text evidence="12">Decarboxylates ethylmalonyl-CoA, a potentially toxic metabolite, to form butyryl-CoA, suggesting it might be involved in metabolite proofreading. Acts preferentially on (S)-ethylmalonyl-CoA but also has some activity on the (R)-isomer. Also has methylmalonyl-CoA decarboxylase activity at lower level.</text>
</comment>
<dbReference type="Gene3D" id="3.90.226.10">
    <property type="entry name" value="2-enoyl-CoA Hydratase, Chain A, domain 1"/>
    <property type="match status" value="1"/>
</dbReference>
<dbReference type="SUPFAM" id="SSF52096">
    <property type="entry name" value="ClpP/crotonase"/>
    <property type="match status" value="1"/>
</dbReference>
<evidence type="ECO:0000256" key="7">
    <source>
        <dbReference type="ARBA" id="ARBA00038883"/>
    </source>
</evidence>
<dbReference type="RefSeq" id="WP_036778402.1">
    <property type="nucleotide sequence ID" value="NZ_AVBG01000001.1"/>
</dbReference>
<evidence type="ECO:0000256" key="6">
    <source>
        <dbReference type="ARBA" id="ARBA00036541"/>
    </source>
</evidence>
<evidence type="ECO:0000256" key="3">
    <source>
        <dbReference type="ARBA" id="ARBA00022490"/>
    </source>
</evidence>
<evidence type="ECO:0000313" key="14">
    <source>
        <dbReference type="EMBL" id="KGP92759.1"/>
    </source>
</evidence>
<evidence type="ECO:0000256" key="12">
    <source>
        <dbReference type="ARBA" id="ARBA00056546"/>
    </source>
</evidence>
<keyword evidence="3" id="KW-0963">Cytoplasm</keyword>
<evidence type="ECO:0000256" key="11">
    <source>
        <dbReference type="ARBA" id="ARBA00047446"/>
    </source>
</evidence>
<evidence type="ECO:0000256" key="2">
    <source>
        <dbReference type="ARBA" id="ARBA00005254"/>
    </source>
</evidence>
<dbReference type="InterPro" id="IPR001753">
    <property type="entry name" value="Enoyl-CoA_hydra/iso"/>
</dbReference>
<dbReference type="EMBL" id="AVBG01000001">
    <property type="protein sequence ID" value="KGP92759.1"/>
    <property type="molecule type" value="Genomic_DNA"/>
</dbReference>
<comment type="catalytic activity">
    <reaction evidence="6">
        <text>(2R)-ethylmalonyl-CoA + H(+) = butanoyl-CoA + CO2</text>
        <dbReference type="Rhea" id="RHEA:59540"/>
        <dbReference type="ChEBI" id="CHEBI:15378"/>
        <dbReference type="ChEBI" id="CHEBI:16526"/>
        <dbReference type="ChEBI" id="CHEBI:57371"/>
        <dbReference type="ChEBI" id="CHEBI:85316"/>
        <dbReference type="EC" id="4.1.1.94"/>
    </reaction>
    <physiologicalReaction direction="left-to-right" evidence="6">
        <dbReference type="Rhea" id="RHEA:59541"/>
    </physiologicalReaction>
</comment>
<dbReference type="CDD" id="cd06558">
    <property type="entry name" value="crotonase-like"/>
    <property type="match status" value="1"/>
</dbReference>
<evidence type="ECO:0000256" key="13">
    <source>
        <dbReference type="RuleBase" id="RU003707"/>
    </source>
</evidence>
<evidence type="ECO:0000256" key="4">
    <source>
        <dbReference type="ARBA" id="ARBA00023239"/>
    </source>
</evidence>
<dbReference type="GO" id="GO:0005829">
    <property type="term" value="C:cytosol"/>
    <property type="evidence" value="ECO:0007669"/>
    <property type="project" value="UniProtKB-SubCell"/>
</dbReference>
<evidence type="ECO:0000256" key="8">
    <source>
        <dbReference type="ARBA" id="ARBA00039903"/>
    </source>
</evidence>
<protein>
    <recommendedName>
        <fullName evidence="8">Ethylmalonyl-CoA decarboxylase</fullName>
        <ecNumber evidence="7">4.1.1.94</ecNumber>
    </recommendedName>
    <alternativeName>
        <fullName evidence="10">Enoyl-CoA hydratase domain-containing protein 1</fullName>
    </alternativeName>
    <alternativeName>
        <fullName evidence="9">Methylmalonyl-CoA decarboxylase</fullName>
    </alternativeName>
</protein>
<dbReference type="AlphaFoldDB" id="A0A0A2UXV3"/>
<comment type="catalytic activity">
    <reaction evidence="5">
        <text>(2S)-ethylmalonyl-CoA + H(+) = butanoyl-CoA + CO2</text>
        <dbReference type="Rhea" id="RHEA:32131"/>
        <dbReference type="ChEBI" id="CHEBI:15378"/>
        <dbReference type="ChEBI" id="CHEBI:16526"/>
        <dbReference type="ChEBI" id="CHEBI:57371"/>
        <dbReference type="ChEBI" id="CHEBI:60909"/>
        <dbReference type="EC" id="4.1.1.94"/>
    </reaction>
    <physiologicalReaction direction="left-to-right" evidence="5">
        <dbReference type="Rhea" id="RHEA:32132"/>
    </physiologicalReaction>
</comment>
<evidence type="ECO:0000256" key="10">
    <source>
        <dbReference type="ARBA" id="ARBA00042182"/>
    </source>
</evidence>
<comment type="similarity">
    <text evidence="2 13">Belongs to the enoyl-CoA hydratase/isomerase family.</text>
</comment>
<reference evidence="14 15" key="1">
    <citation type="submission" date="2013-08" db="EMBL/GenBank/DDBJ databases">
        <title>Genome of Pontibacillus chungwhensis.</title>
        <authorList>
            <person name="Wang Q."/>
            <person name="Wang G."/>
        </authorList>
    </citation>
    <scope>NUCLEOTIDE SEQUENCE [LARGE SCALE GENOMIC DNA]</scope>
    <source>
        <strain evidence="14 15">BH030062</strain>
    </source>
</reference>
<dbReference type="EC" id="4.1.1.94" evidence="7"/>
<dbReference type="eggNOG" id="COG1024">
    <property type="taxonomic scope" value="Bacteria"/>
</dbReference>
<dbReference type="InterPro" id="IPR029045">
    <property type="entry name" value="ClpP/crotonase-like_dom_sf"/>
</dbReference>
<keyword evidence="4" id="KW-0456">Lyase</keyword>
<evidence type="ECO:0000256" key="9">
    <source>
        <dbReference type="ARBA" id="ARBA00042052"/>
    </source>
</evidence>
<dbReference type="STRING" id="1385513.N780_10380"/>
<dbReference type="Pfam" id="PF00378">
    <property type="entry name" value="ECH_1"/>
    <property type="match status" value="1"/>
</dbReference>
<comment type="subcellular location">
    <subcellularLocation>
        <location evidence="1">Cytoplasm</location>
        <location evidence="1">Cytosol</location>
    </subcellularLocation>
</comment>
<comment type="catalytic activity">
    <reaction evidence="11">
        <text>(S)-methylmalonyl-CoA + H(+) = propanoyl-CoA + CO2</text>
        <dbReference type="Rhea" id="RHEA:61340"/>
        <dbReference type="ChEBI" id="CHEBI:15378"/>
        <dbReference type="ChEBI" id="CHEBI:16526"/>
        <dbReference type="ChEBI" id="CHEBI:57327"/>
        <dbReference type="ChEBI" id="CHEBI:57392"/>
        <dbReference type="EC" id="4.1.1.94"/>
    </reaction>
    <physiologicalReaction direction="left-to-right" evidence="11">
        <dbReference type="Rhea" id="RHEA:61341"/>
    </physiologicalReaction>
</comment>
<accession>A0A0A2UXV3</accession>
<dbReference type="PROSITE" id="PS00166">
    <property type="entry name" value="ENOYL_COA_HYDRATASE"/>
    <property type="match status" value="1"/>
</dbReference>
<dbReference type="PANTHER" id="PTHR11941:SF27">
    <property type="entry name" value="ETHYLMALONYL-COA DECARBOXYLASE"/>
    <property type="match status" value="1"/>
</dbReference>
<gene>
    <name evidence="14" type="ORF">N780_10380</name>
</gene>
<keyword evidence="15" id="KW-1185">Reference proteome</keyword>
<comment type="caution">
    <text evidence="14">The sequence shown here is derived from an EMBL/GenBank/DDBJ whole genome shotgun (WGS) entry which is preliminary data.</text>
</comment>
<dbReference type="OrthoDB" id="9775794at2"/>
<proteinExistence type="inferred from homology"/>